<organism evidence="7 8">
    <name type="scientific">Methanofollis tationis</name>
    <dbReference type="NCBI Taxonomy" id="81417"/>
    <lineage>
        <taxon>Archaea</taxon>
        <taxon>Methanobacteriati</taxon>
        <taxon>Methanobacteriota</taxon>
        <taxon>Stenosarchaea group</taxon>
        <taxon>Methanomicrobia</taxon>
        <taxon>Methanomicrobiales</taxon>
        <taxon>Methanomicrobiaceae</taxon>
        <taxon>Methanofollis</taxon>
    </lineage>
</organism>
<dbReference type="AlphaFoldDB" id="A0A7K4HR50"/>
<evidence type="ECO:0000256" key="5">
    <source>
        <dbReference type="ARBA" id="ARBA00022884"/>
    </source>
</evidence>
<evidence type="ECO:0000256" key="3">
    <source>
        <dbReference type="ARBA" id="ARBA00022759"/>
    </source>
</evidence>
<proteinExistence type="predicted"/>
<gene>
    <name evidence="7" type="ORF">HWN36_10730</name>
</gene>
<dbReference type="InterPro" id="IPR038570">
    <property type="entry name" value="HicA_sf"/>
</dbReference>
<dbReference type="SUPFAM" id="SSF54786">
    <property type="entry name" value="YcfA/nrd intein domain"/>
    <property type="match status" value="1"/>
</dbReference>
<name>A0A7K4HR50_9EURY</name>
<keyword evidence="5" id="KW-0694">RNA-binding</keyword>
<dbReference type="OrthoDB" id="130359at2157"/>
<keyword evidence="2" id="KW-0540">Nuclease</keyword>
<evidence type="ECO:0000256" key="1">
    <source>
        <dbReference type="ARBA" id="ARBA00022649"/>
    </source>
</evidence>
<comment type="caution">
    <text evidence="7">The sequence shown here is derived from an EMBL/GenBank/DDBJ whole genome shotgun (WGS) entry which is preliminary data.</text>
</comment>
<dbReference type="Gene3D" id="3.30.920.30">
    <property type="entry name" value="Hypothetical protein"/>
    <property type="match status" value="1"/>
</dbReference>
<accession>A0A7K4HR50</accession>
<evidence type="ECO:0000256" key="4">
    <source>
        <dbReference type="ARBA" id="ARBA00022801"/>
    </source>
</evidence>
<keyword evidence="4" id="KW-0378">Hydrolase</keyword>
<keyword evidence="6" id="KW-0346">Stress response</keyword>
<dbReference type="Pfam" id="PF07927">
    <property type="entry name" value="HicA_toxin"/>
    <property type="match status" value="1"/>
</dbReference>
<evidence type="ECO:0000256" key="2">
    <source>
        <dbReference type="ARBA" id="ARBA00022722"/>
    </source>
</evidence>
<sequence length="77" mass="8854">MPDHTIRPASWSDLVRNLRNFGFEGPYSGGKHPFMIRDDLVLTIPNPHTKEIGVDLLMRILKHAGISREEWTSLESR</sequence>
<evidence type="ECO:0000313" key="8">
    <source>
        <dbReference type="Proteomes" id="UP000570823"/>
    </source>
</evidence>
<keyword evidence="3" id="KW-0255">Endonuclease</keyword>
<reference evidence="7 8" key="1">
    <citation type="submission" date="2020-06" db="EMBL/GenBank/DDBJ databases">
        <title>Methanofollis fontis sp. nov., a methanogen isolated from marine sediments near a cold seep at Four-Way Closure Ridge offshore southwestern Taiwan.</title>
        <authorList>
            <person name="Chen S.-C."/>
            <person name="Teng N.-H."/>
            <person name="Lin Y.-S."/>
            <person name="Lai M.-C."/>
            <person name="Chen H.-H."/>
            <person name="Wang C.-C."/>
        </authorList>
    </citation>
    <scope>NUCLEOTIDE SEQUENCE [LARGE SCALE GENOMIC DNA]</scope>
    <source>
        <strain evidence="7 8">DSM 2702</strain>
    </source>
</reference>
<keyword evidence="8" id="KW-1185">Reference proteome</keyword>
<keyword evidence="1" id="KW-1277">Toxin-antitoxin system</keyword>
<dbReference type="GO" id="GO:0004519">
    <property type="term" value="F:endonuclease activity"/>
    <property type="evidence" value="ECO:0007669"/>
    <property type="project" value="UniProtKB-KW"/>
</dbReference>
<dbReference type="GO" id="GO:0016787">
    <property type="term" value="F:hydrolase activity"/>
    <property type="evidence" value="ECO:0007669"/>
    <property type="project" value="UniProtKB-KW"/>
</dbReference>
<protein>
    <submittedName>
        <fullName evidence="7">Type II toxin-antitoxin system HicA family toxin</fullName>
    </submittedName>
</protein>
<evidence type="ECO:0000256" key="6">
    <source>
        <dbReference type="ARBA" id="ARBA00023016"/>
    </source>
</evidence>
<dbReference type="InterPro" id="IPR012933">
    <property type="entry name" value="HicA_mRNA_interferase"/>
</dbReference>
<evidence type="ECO:0000313" key="7">
    <source>
        <dbReference type="EMBL" id="NVO67763.1"/>
    </source>
</evidence>
<dbReference type="GO" id="GO:0003729">
    <property type="term" value="F:mRNA binding"/>
    <property type="evidence" value="ECO:0007669"/>
    <property type="project" value="InterPro"/>
</dbReference>
<dbReference type="Proteomes" id="UP000570823">
    <property type="component" value="Unassembled WGS sequence"/>
</dbReference>
<dbReference type="EMBL" id="JABXWR010000001">
    <property type="protein sequence ID" value="NVO67763.1"/>
    <property type="molecule type" value="Genomic_DNA"/>
</dbReference>